<dbReference type="Proteomes" id="UP000467840">
    <property type="component" value="Chromosome 15"/>
</dbReference>
<name>A0A6A6MNX4_HEVBR</name>
<organism evidence="1 2">
    <name type="scientific">Hevea brasiliensis</name>
    <name type="common">Para rubber tree</name>
    <name type="synonym">Siphonia brasiliensis</name>
    <dbReference type="NCBI Taxonomy" id="3981"/>
    <lineage>
        <taxon>Eukaryota</taxon>
        <taxon>Viridiplantae</taxon>
        <taxon>Streptophyta</taxon>
        <taxon>Embryophyta</taxon>
        <taxon>Tracheophyta</taxon>
        <taxon>Spermatophyta</taxon>
        <taxon>Magnoliopsida</taxon>
        <taxon>eudicotyledons</taxon>
        <taxon>Gunneridae</taxon>
        <taxon>Pentapetalae</taxon>
        <taxon>rosids</taxon>
        <taxon>fabids</taxon>
        <taxon>Malpighiales</taxon>
        <taxon>Euphorbiaceae</taxon>
        <taxon>Crotonoideae</taxon>
        <taxon>Micrandreae</taxon>
        <taxon>Hevea</taxon>
    </lineage>
</organism>
<protein>
    <submittedName>
        <fullName evidence="1">Uncharacterized protein</fullName>
    </submittedName>
</protein>
<evidence type="ECO:0000313" key="1">
    <source>
        <dbReference type="EMBL" id="KAF2315360.1"/>
    </source>
</evidence>
<accession>A0A6A6MNX4</accession>
<keyword evidence="2" id="KW-1185">Reference proteome</keyword>
<sequence>MQKSENWRNHYKYHDLSMTQFPKEGKYHVFDERKGKLLVGCYHGPVDADKDTAINCNRNCHDVKGMVKENHVELEMKGKDTNREVVVMRTQVVVMRKRVVDTYNEHKGMDRKQRGGMNLNWEEVDSHDLEEDDDKGMDRGYCTGNVRYFWRQLDKEEGLKPLKYDIYALQMCREAEVVGMVDVLGSLNVKTRNQNYCDYDFDSYVEENLGESDVGYSNDVGFNVGVSYNLGRENEDVDNVVNDNGGLEQEETIGVHNDGGLGQEETIEIDRAKKGGLK</sequence>
<evidence type="ECO:0000313" key="2">
    <source>
        <dbReference type="Proteomes" id="UP000467840"/>
    </source>
</evidence>
<dbReference type="EMBL" id="JAAGAX010000005">
    <property type="protein sequence ID" value="KAF2315360.1"/>
    <property type="molecule type" value="Genomic_DNA"/>
</dbReference>
<proteinExistence type="predicted"/>
<gene>
    <name evidence="1" type="ORF">GH714_038925</name>
</gene>
<dbReference type="AlphaFoldDB" id="A0A6A6MNX4"/>
<comment type="caution">
    <text evidence="1">The sequence shown here is derived from an EMBL/GenBank/DDBJ whole genome shotgun (WGS) entry which is preliminary data.</text>
</comment>
<reference evidence="1 2" key="1">
    <citation type="journal article" date="2020" name="Mol. Plant">
        <title>The Chromosome-Based Rubber Tree Genome Provides New Insights into Spurge Genome Evolution and Rubber Biosynthesis.</title>
        <authorList>
            <person name="Liu J."/>
            <person name="Shi C."/>
            <person name="Shi C.C."/>
            <person name="Li W."/>
            <person name="Zhang Q.J."/>
            <person name="Zhang Y."/>
            <person name="Li K."/>
            <person name="Lu H.F."/>
            <person name="Shi C."/>
            <person name="Zhu S.T."/>
            <person name="Xiao Z.Y."/>
            <person name="Nan H."/>
            <person name="Yue Y."/>
            <person name="Zhu X.G."/>
            <person name="Wu Y."/>
            <person name="Hong X.N."/>
            <person name="Fan G.Y."/>
            <person name="Tong Y."/>
            <person name="Zhang D."/>
            <person name="Mao C.L."/>
            <person name="Liu Y.L."/>
            <person name="Hao S.J."/>
            <person name="Liu W.Q."/>
            <person name="Lv M.Q."/>
            <person name="Zhang H.B."/>
            <person name="Liu Y."/>
            <person name="Hu-Tang G.R."/>
            <person name="Wang J.P."/>
            <person name="Wang J.H."/>
            <person name="Sun Y.H."/>
            <person name="Ni S.B."/>
            <person name="Chen W.B."/>
            <person name="Zhang X.C."/>
            <person name="Jiao Y.N."/>
            <person name="Eichler E.E."/>
            <person name="Li G.H."/>
            <person name="Liu X."/>
            <person name="Gao L.Z."/>
        </authorList>
    </citation>
    <scope>NUCLEOTIDE SEQUENCE [LARGE SCALE GENOMIC DNA]</scope>
    <source>
        <strain evidence="2">cv. GT1</strain>
        <tissue evidence="1">Leaf</tissue>
    </source>
</reference>